<evidence type="ECO:0000256" key="1">
    <source>
        <dbReference type="SAM" id="MobiDB-lite"/>
    </source>
</evidence>
<evidence type="ECO:0000313" key="3">
    <source>
        <dbReference type="Proteomes" id="UP001153076"/>
    </source>
</evidence>
<sequence>MASLPIPFCAYPDIRADQETKSGSGLSSSSFRAYTKARHLEYKLTKWFRRPRDLVSQQRDKCSEKGMDMENAGKRLLFSAKFMKESWEDEIGEERERAVFEWPVTKNAVVHYKDRMITIVDVNLDMYQVIDLFRNVRGLAMEQGVVLPKYAGFKWHPPGRKNQRWPLNTDNDWVILDGLQKAKEKETMQFTSPSEPTLDPSLTEVRMWADNLIVTPSSIYIDPNTAVQVQPMSKGTPHALKKPSTSGRQKL</sequence>
<dbReference type="AlphaFoldDB" id="A0A9Q1KSC4"/>
<proteinExistence type="predicted"/>
<organism evidence="2 3">
    <name type="scientific">Carnegiea gigantea</name>
    <dbReference type="NCBI Taxonomy" id="171969"/>
    <lineage>
        <taxon>Eukaryota</taxon>
        <taxon>Viridiplantae</taxon>
        <taxon>Streptophyta</taxon>
        <taxon>Embryophyta</taxon>
        <taxon>Tracheophyta</taxon>
        <taxon>Spermatophyta</taxon>
        <taxon>Magnoliopsida</taxon>
        <taxon>eudicotyledons</taxon>
        <taxon>Gunneridae</taxon>
        <taxon>Pentapetalae</taxon>
        <taxon>Caryophyllales</taxon>
        <taxon>Cactineae</taxon>
        <taxon>Cactaceae</taxon>
        <taxon>Cactoideae</taxon>
        <taxon>Echinocereeae</taxon>
        <taxon>Carnegiea</taxon>
    </lineage>
</organism>
<keyword evidence="3" id="KW-1185">Reference proteome</keyword>
<reference evidence="2" key="1">
    <citation type="submission" date="2022-04" db="EMBL/GenBank/DDBJ databases">
        <title>Carnegiea gigantea Genome sequencing and assembly v2.</title>
        <authorList>
            <person name="Copetti D."/>
            <person name="Sanderson M.J."/>
            <person name="Burquez A."/>
            <person name="Wojciechowski M.F."/>
        </authorList>
    </citation>
    <scope>NUCLEOTIDE SEQUENCE</scope>
    <source>
        <strain evidence="2">SGP5-SGP5p</strain>
        <tissue evidence="2">Aerial part</tissue>
    </source>
</reference>
<comment type="caution">
    <text evidence="2">The sequence shown here is derived from an EMBL/GenBank/DDBJ whole genome shotgun (WGS) entry which is preliminary data.</text>
</comment>
<dbReference type="EMBL" id="JAKOGI010000033">
    <property type="protein sequence ID" value="KAJ8447999.1"/>
    <property type="molecule type" value="Genomic_DNA"/>
</dbReference>
<evidence type="ECO:0000313" key="2">
    <source>
        <dbReference type="EMBL" id="KAJ8447999.1"/>
    </source>
</evidence>
<gene>
    <name evidence="2" type="ORF">Cgig2_028875</name>
</gene>
<name>A0A9Q1KSC4_9CARY</name>
<accession>A0A9Q1KSC4</accession>
<protein>
    <submittedName>
        <fullName evidence="2">Uncharacterized protein</fullName>
    </submittedName>
</protein>
<dbReference type="Proteomes" id="UP001153076">
    <property type="component" value="Unassembled WGS sequence"/>
</dbReference>
<feature type="region of interest" description="Disordered" evidence="1">
    <location>
        <begin position="230"/>
        <end position="251"/>
    </location>
</feature>